<evidence type="ECO:0000313" key="3">
    <source>
        <dbReference type="Proteomes" id="UP001159915"/>
    </source>
</evidence>
<keyword evidence="2" id="KW-0396">Initiation factor</keyword>
<reference evidence="2" key="1">
    <citation type="submission" date="2022-09" db="EMBL/GenBank/DDBJ databases">
        <title>Intensive care unit water sources are persistently colonized with multi-drug resistant bacteria and are the site of extensive horizontal gene transfer of antibiotic resistance genes.</title>
        <authorList>
            <person name="Diorio-Toth L."/>
        </authorList>
    </citation>
    <scope>NUCLEOTIDE SEQUENCE</scope>
    <source>
        <strain evidence="2">GD03920</strain>
    </source>
</reference>
<evidence type="ECO:0000259" key="1">
    <source>
        <dbReference type="Pfam" id="PF02486"/>
    </source>
</evidence>
<proteinExistence type="predicted"/>
<evidence type="ECO:0000313" key="2">
    <source>
        <dbReference type="EMBL" id="MDH0970503.1"/>
    </source>
</evidence>
<name>A0AA42SQ96_ACIJO</name>
<gene>
    <name evidence="2" type="ORF">N5C10_15095</name>
</gene>
<dbReference type="Proteomes" id="UP001159915">
    <property type="component" value="Unassembled WGS sequence"/>
</dbReference>
<dbReference type="InterPro" id="IPR003491">
    <property type="entry name" value="REP-like_C"/>
</dbReference>
<organism evidence="2 3">
    <name type="scientific">Acinetobacter johnsonii</name>
    <dbReference type="NCBI Taxonomy" id="40214"/>
    <lineage>
        <taxon>Bacteria</taxon>
        <taxon>Pseudomonadati</taxon>
        <taxon>Pseudomonadota</taxon>
        <taxon>Gammaproteobacteria</taxon>
        <taxon>Moraxellales</taxon>
        <taxon>Moraxellaceae</taxon>
        <taxon>Acinetobacter</taxon>
    </lineage>
</organism>
<dbReference type="Pfam" id="PF02486">
    <property type="entry name" value="Rep_trans"/>
    <property type="match status" value="1"/>
</dbReference>
<dbReference type="AlphaFoldDB" id="A0AA42SQ96"/>
<accession>A0AA42SQ96</accession>
<dbReference type="EMBL" id="JAOCBE010000001">
    <property type="protein sequence ID" value="MDH0970503.1"/>
    <property type="molecule type" value="Genomic_DNA"/>
</dbReference>
<keyword evidence="2" id="KW-0648">Protein biosynthesis</keyword>
<comment type="caution">
    <text evidence="2">The sequence shown here is derived from an EMBL/GenBank/DDBJ whole genome shotgun (WGS) entry which is preliminary data.</text>
</comment>
<dbReference type="RefSeq" id="WP_279670854.1">
    <property type="nucleotide sequence ID" value="NZ_JAOCBE010000001.1"/>
</dbReference>
<dbReference type="GO" id="GO:0003743">
    <property type="term" value="F:translation initiation factor activity"/>
    <property type="evidence" value="ECO:0007669"/>
    <property type="project" value="UniProtKB-KW"/>
</dbReference>
<protein>
    <submittedName>
        <fullName evidence="2">Replication initiation factor domain-containing protein</fullName>
    </submittedName>
</protein>
<feature type="domain" description="Replication initiation protein-like C-terminal" evidence="1">
    <location>
        <begin position="192"/>
        <end position="359"/>
    </location>
</feature>
<sequence>MAMKTNYMNNQSLNPLSTLPVWGPLFEKISPRSNTGEKCQQDALSQLQKAYKDYPLQETVTVITDDGPKPVMIRRPAHGEVAVIDWLNLTMHKDTFMNSVASKHAEKPDEYCVYALENVIKDIFGFGIEKKMVKGINYYEETYQLENDCGFICIGGQNNTIMLSISGMGCTHGKYGWEEDLHAWLSLYAHRPKITRIDYAFDDLHGVLVSPDWADQQDTLGGFTCGGRPPAFRTDGCWKRPDGNGRTAYVGKRTSSKFCRVYEKGKQLGDPNSLWTRVEVEFKSRSYYIPLDALLNASEHFLASYPCFHIFDDQEKAIKFELLEKKAEIVWDKAIEITRHQFGKYLNAFRKFYGDDSKVLDILMPAKDEFPKRLKPLTVDFVQSLPPTALPA</sequence>